<protein>
    <recommendedName>
        <fullName evidence="6">MADS-box domain-containing protein</fullName>
    </recommendedName>
</protein>
<evidence type="ECO:0000313" key="7">
    <source>
        <dbReference type="EnsemblPlants" id="KQL29658"/>
    </source>
</evidence>
<keyword evidence="8" id="KW-1185">Reference proteome</keyword>
<keyword evidence="2" id="KW-0805">Transcription regulation</keyword>
<evidence type="ECO:0000256" key="4">
    <source>
        <dbReference type="ARBA" id="ARBA00023163"/>
    </source>
</evidence>
<proteinExistence type="predicted"/>
<dbReference type="GO" id="GO:0006357">
    <property type="term" value="P:regulation of transcription by RNA polymerase II"/>
    <property type="evidence" value="ECO:0000318"/>
    <property type="project" value="GO_Central"/>
</dbReference>
<keyword evidence="3" id="KW-0238">DNA-binding</keyword>
<dbReference type="GO" id="GO:0000978">
    <property type="term" value="F:RNA polymerase II cis-regulatory region sequence-specific DNA binding"/>
    <property type="evidence" value="ECO:0000318"/>
    <property type="project" value="GO_Central"/>
</dbReference>
<name>K3YZW4_SETIT</name>
<dbReference type="AlphaFoldDB" id="K3YZW4"/>
<dbReference type="Gramene" id="KQL29658">
    <property type="protein sequence ID" value="KQL29658"/>
    <property type="gene ID" value="SETIT_019825mg"/>
</dbReference>
<sequence length="123" mass="13955">MAQSHTRFSERTNTLLSMAKDLSRGFSVHVAVITFSPTSEPKRYGAPTVDSVIHTYHPKIHRSLSPFCSETTSVGKQNWWDVDVEALGVDELPVFVRALEVLRTNIQRHLDTMESSQKEKMQP</sequence>
<evidence type="ECO:0000259" key="6">
    <source>
        <dbReference type="Pfam" id="PF00319"/>
    </source>
</evidence>
<evidence type="ECO:0000256" key="3">
    <source>
        <dbReference type="ARBA" id="ARBA00023125"/>
    </source>
</evidence>
<keyword evidence="5" id="KW-0539">Nucleus</keyword>
<dbReference type="HOGENOM" id="CLU_053053_11_0_1"/>
<reference evidence="7" key="2">
    <citation type="submission" date="2018-08" db="UniProtKB">
        <authorList>
            <consortium name="EnsemblPlants"/>
        </authorList>
    </citation>
    <scope>IDENTIFICATION</scope>
    <source>
        <strain evidence="7">Yugu1</strain>
    </source>
</reference>
<dbReference type="InParanoid" id="K3YZW4"/>
<evidence type="ECO:0000256" key="1">
    <source>
        <dbReference type="ARBA" id="ARBA00004123"/>
    </source>
</evidence>
<dbReference type="Proteomes" id="UP000004995">
    <property type="component" value="Unassembled WGS sequence"/>
</dbReference>
<dbReference type="EnsemblPlants" id="KQL29658">
    <property type="protein sequence ID" value="KQL29658"/>
    <property type="gene ID" value="SETIT_019825mg"/>
</dbReference>
<dbReference type="InterPro" id="IPR036879">
    <property type="entry name" value="TF_MADSbox_sf"/>
</dbReference>
<dbReference type="GO" id="GO:0000981">
    <property type="term" value="F:DNA-binding transcription factor activity, RNA polymerase II-specific"/>
    <property type="evidence" value="ECO:0000318"/>
    <property type="project" value="GO_Central"/>
</dbReference>
<dbReference type="GO" id="GO:0046983">
    <property type="term" value="F:protein dimerization activity"/>
    <property type="evidence" value="ECO:0007669"/>
    <property type="project" value="InterPro"/>
</dbReference>
<organism evidence="7 8">
    <name type="scientific">Setaria italica</name>
    <name type="common">Foxtail millet</name>
    <name type="synonym">Panicum italicum</name>
    <dbReference type="NCBI Taxonomy" id="4555"/>
    <lineage>
        <taxon>Eukaryota</taxon>
        <taxon>Viridiplantae</taxon>
        <taxon>Streptophyta</taxon>
        <taxon>Embryophyta</taxon>
        <taxon>Tracheophyta</taxon>
        <taxon>Spermatophyta</taxon>
        <taxon>Magnoliopsida</taxon>
        <taxon>Liliopsida</taxon>
        <taxon>Poales</taxon>
        <taxon>Poaceae</taxon>
        <taxon>PACMAD clade</taxon>
        <taxon>Panicoideae</taxon>
        <taxon>Panicodae</taxon>
        <taxon>Paniceae</taxon>
        <taxon>Cenchrinae</taxon>
        <taxon>Setaria</taxon>
    </lineage>
</organism>
<accession>K3YZW4</accession>
<dbReference type="Pfam" id="PF00319">
    <property type="entry name" value="SRF-TF"/>
    <property type="match status" value="1"/>
</dbReference>
<dbReference type="InterPro" id="IPR002100">
    <property type="entry name" value="TF_MADSbox"/>
</dbReference>
<evidence type="ECO:0000313" key="8">
    <source>
        <dbReference type="Proteomes" id="UP000004995"/>
    </source>
</evidence>
<feature type="domain" description="MADS-box" evidence="6">
    <location>
        <begin position="6"/>
        <end position="44"/>
    </location>
</feature>
<comment type="subcellular location">
    <subcellularLocation>
        <location evidence="1">Nucleus</location>
    </subcellularLocation>
</comment>
<evidence type="ECO:0000256" key="2">
    <source>
        <dbReference type="ARBA" id="ARBA00023015"/>
    </source>
</evidence>
<reference evidence="8" key="1">
    <citation type="journal article" date="2012" name="Nat. Biotechnol.">
        <title>Reference genome sequence of the model plant Setaria.</title>
        <authorList>
            <person name="Bennetzen J.L."/>
            <person name="Schmutz J."/>
            <person name="Wang H."/>
            <person name="Percifield R."/>
            <person name="Hawkins J."/>
            <person name="Pontaroli A.C."/>
            <person name="Estep M."/>
            <person name="Feng L."/>
            <person name="Vaughn J.N."/>
            <person name="Grimwood J."/>
            <person name="Jenkins J."/>
            <person name="Barry K."/>
            <person name="Lindquist E."/>
            <person name="Hellsten U."/>
            <person name="Deshpande S."/>
            <person name="Wang X."/>
            <person name="Wu X."/>
            <person name="Mitros T."/>
            <person name="Triplett J."/>
            <person name="Yang X."/>
            <person name="Ye C.Y."/>
            <person name="Mauro-Herrera M."/>
            <person name="Wang L."/>
            <person name="Li P."/>
            <person name="Sharma M."/>
            <person name="Sharma R."/>
            <person name="Ronald P.C."/>
            <person name="Panaud O."/>
            <person name="Kellogg E.A."/>
            <person name="Brutnell T.P."/>
            <person name="Doust A.N."/>
            <person name="Tuskan G.A."/>
            <person name="Rokhsar D."/>
            <person name="Devos K.M."/>
        </authorList>
    </citation>
    <scope>NUCLEOTIDE SEQUENCE [LARGE SCALE GENOMIC DNA]</scope>
    <source>
        <strain evidence="8">cv. Yugu1</strain>
    </source>
</reference>
<dbReference type="EMBL" id="AGNK02000317">
    <property type="status" value="NOT_ANNOTATED_CDS"/>
    <property type="molecule type" value="Genomic_DNA"/>
</dbReference>
<keyword evidence="4" id="KW-0804">Transcription</keyword>
<dbReference type="SUPFAM" id="SSF55455">
    <property type="entry name" value="SRF-like"/>
    <property type="match status" value="1"/>
</dbReference>
<evidence type="ECO:0000256" key="5">
    <source>
        <dbReference type="ARBA" id="ARBA00023242"/>
    </source>
</evidence>
<dbReference type="GO" id="GO:0005634">
    <property type="term" value="C:nucleus"/>
    <property type="evidence" value="ECO:0007669"/>
    <property type="project" value="UniProtKB-SubCell"/>
</dbReference>
<dbReference type="Gene3D" id="3.40.1810.10">
    <property type="entry name" value="Transcription factor, MADS-box"/>
    <property type="match status" value="1"/>
</dbReference>